<organism evidence="6 7">
    <name type="scientific">Marinobacter nauticus</name>
    <name type="common">Marinobacter hydrocarbonoclasticus</name>
    <name type="synonym">Marinobacter aquaeolei</name>
    <dbReference type="NCBI Taxonomy" id="2743"/>
    <lineage>
        <taxon>Bacteria</taxon>
        <taxon>Pseudomonadati</taxon>
        <taxon>Pseudomonadota</taxon>
        <taxon>Gammaproteobacteria</taxon>
        <taxon>Pseudomonadales</taxon>
        <taxon>Marinobacteraceae</taxon>
        <taxon>Marinobacter</taxon>
    </lineage>
</organism>
<dbReference type="GO" id="GO:0016887">
    <property type="term" value="F:ATP hydrolysis activity"/>
    <property type="evidence" value="ECO:0007669"/>
    <property type="project" value="InterPro"/>
</dbReference>
<protein>
    <submittedName>
        <fullName evidence="6">Microcin ABC transporter ATP-binding protein</fullName>
    </submittedName>
</protein>
<dbReference type="SUPFAM" id="SSF52540">
    <property type="entry name" value="P-loop containing nucleoside triphosphate hydrolases"/>
    <property type="match status" value="1"/>
</dbReference>
<keyword evidence="3" id="KW-0547">Nucleotide-binding</keyword>
<dbReference type="Proteomes" id="UP000261325">
    <property type="component" value="Unassembled WGS sequence"/>
</dbReference>
<feature type="non-terminal residue" evidence="6">
    <location>
        <position position="1"/>
    </location>
</feature>
<comment type="caution">
    <text evidence="6">The sequence shown here is derived from an EMBL/GenBank/DDBJ whole genome shotgun (WGS) entry which is preliminary data.</text>
</comment>
<evidence type="ECO:0000259" key="5">
    <source>
        <dbReference type="Pfam" id="PF00005"/>
    </source>
</evidence>
<accession>A0A3B8WB96</accession>
<dbReference type="InterPro" id="IPR003439">
    <property type="entry name" value="ABC_transporter-like_ATP-bd"/>
</dbReference>
<dbReference type="PANTHER" id="PTHR43776">
    <property type="entry name" value="TRANSPORT ATP-BINDING PROTEIN"/>
    <property type="match status" value="1"/>
</dbReference>
<dbReference type="InterPro" id="IPR027417">
    <property type="entry name" value="P-loop_NTPase"/>
</dbReference>
<evidence type="ECO:0000313" key="7">
    <source>
        <dbReference type="Proteomes" id="UP000261325"/>
    </source>
</evidence>
<reference evidence="6 7" key="1">
    <citation type="journal article" date="2018" name="Nat. Biotechnol.">
        <title>A standardized bacterial taxonomy based on genome phylogeny substantially revises the tree of life.</title>
        <authorList>
            <person name="Parks D.H."/>
            <person name="Chuvochina M."/>
            <person name="Waite D.W."/>
            <person name="Rinke C."/>
            <person name="Skarshewski A."/>
            <person name="Chaumeil P.A."/>
            <person name="Hugenholtz P."/>
        </authorList>
    </citation>
    <scope>NUCLEOTIDE SEQUENCE [LARGE SCALE GENOMIC DNA]</scope>
    <source>
        <strain evidence="6">UBA9049</strain>
    </source>
</reference>
<feature type="domain" description="ABC transporter" evidence="5">
    <location>
        <begin position="2"/>
        <end position="31"/>
    </location>
</feature>
<keyword evidence="2" id="KW-0813">Transport</keyword>
<dbReference type="Gene3D" id="3.40.50.300">
    <property type="entry name" value="P-loop containing nucleotide triphosphate hydrolases"/>
    <property type="match status" value="1"/>
</dbReference>
<sequence>HEFSGGQRQRIAIARALVLQPDLMILDEPTSALDRTVQKQVIELLREIQARYRLSYIFISHDLAVVRALSHKLLVLRQGRIVEYGDAETIFREPQQPYTRELLNAAFFYQSTTN</sequence>
<evidence type="ECO:0000313" key="6">
    <source>
        <dbReference type="EMBL" id="HAC26970.1"/>
    </source>
</evidence>
<dbReference type="GO" id="GO:0005524">
    <property type="term" value="F:ATP binding"/>
    <property type="evidence" value="ECO:0007669"/>
    <property type="project" value="UniProtKB-KW"/>
</dbReference>
<dbReference type="Pfam" id="PF00005">
    <property type="entry name" value="ABC_tran"/>
    <property type="match status" value="1"/>
</dbReference>
<evidence type="ECO:0000256" key="3">
    <source>
        <dbReference type="ARBA" id="ARBA00022741"/>
    </source>
</evidence>
<comment type="similarity">
    <text evidence="1">Belongs to the ABC transporter superfamily.</text>
</comment>
<gene>
    <name evidence="6" type="ORF">DCF82_03995</name>
</gene>
<dbReference type="PANTHER" id="PTHR43776:SF7">
    <property type="entry name" value="D,D-DIPEPTIDE TRANSPORT ATP-BINDING PROTEIN DDPF-RELATED"/>
    <property type="match status" value="1"/>
</dbReference>
<evidence type="ECO:0000256" key="4">
    <source>
        <dbReference type="ARBA" id="ARBA00022840"/>
    </source>
</evidence>
<evidence type="ECO:0000256" key="2">
    <source>
        <dbReference type="ARBA" id="ARBA00022448"/>
    </source>
</evidence>
<dbReference type="AlphaFoldDB" id="A0A3B8WB96"/>
<name>A0A3B8WB96_MARNT</name>
<dbReference type="EMBL" id="DLYI01000045">
    <property type="protein sequence ID" value="HAC26970.1"/>
    <property type="molecule type" value="Genomic_DNA"/>
</dbReference>
<proteinExistence type="inferred from homology"/>
<keyword evidence="4 6" id="KW-0067">ATP-binding</keyword>
<evidence type="ECO:0000256" key="1">
    <source>
        <dbReference type="ARBA" id="ARBA00005417"/>
    </source>
</evidence>
<dbReference type="InterPro" id="IPR050319">
    <property type="entry name" value="ABC_transp_ATP-bind"/>
</dbReference>